<feature type="transmembrane region" description="Helical" evidence="7">
    <location>
        <begin position="332"/>
        <end position="353"/>
    </location>
</feature>
<comment type="subcellular location">
    <subcellularLocation>
        <location evidence="1">Cell membrane</location>
        <topology evidence="1">Multi-pass membrane protein</topology>
    </subcellularLocation>
</comment>
<feature type="transmembrane region" description="Helical" evidence="7">
    <location>
        <begin position="270"/>
        <end position="287"/>
    </location>
</feature>
<evidence type="ECO:0000256" key="6">
    <source>
        <dbReference type="ARBA" id="ARBA00023136"/>
    </source>
</evidence>
<dbReference type="Proteomes" id="UP000298111">
    <property type="component" value="Unassembled WGS sequence"/>
</dbReference>
<keyword evidence="3" id="KW-1003">Cell membrane</keyword>
<evidence type="ECO:0000256" key="4">
    <source>
        <dbReference type="ARBA" id="ARBA00022692"/>
    </source>
</evidence>
<keyword evidence="6 7" id="KW-0472">Membrane</keyword>
<evidence type="ECO:0000313" key="8">
    <source>
        <dbReference type="EMBL" id="TGG86545.1"/>
    </source>
</evidence>
<proteinExistence type="predicted"/>
<dbReference type="PANTHER" id="PTHR23517:SF2">
    <property type="entry name" value="MULTIDRUG RESISTANCE PROTEIN MDTH"/>
    <property type="match status" value="1"/>
</dbReference>
<evidence type="ECO:0000256" key="3">
    <source>
        <dbReference type="ARBA" id="ARBA00022475"/>
    </source>
</evidence>
<dbReference type="Gene3D" id="1.20.1250.20">
    <property type="entry name" value="MFS general substrate transporter like domains"/>
    <property type="match status" value="1"/>
</dbReference>
<feature type="transmembrane region" description="Helical" evidence="7">
    <location>
        <begin position="20"/>
        <end position="45"/>
    </location>
</feature>
<dbReference type="AlphaFoldDB" id="A0A8H1LJ50"/>
<feature type="transmembrane region" description="Helical" evidence="7">
    <location>
        <begin position="151"/>
        <end position="169"/>
    </location>
</feature>
<dbReference type="InterPro" id="IPR036259">
    <property type="entry name" value="MFS_trans_sf"/>
</dbReference>
<feature type="transmembrane region" description="Helical" evidence="7">
    <location>
        <begin position="391"/>
        <end position="410"/>
    </location>
</feature>
<dbReference type="InterPro" id="IPR011701">
    <property type="entry name" value="MFS"/>
</dbReference>
<reference evidence="8 9" key="1">
    <citation type="submission" date="2018-10" db="EMBL/GenBank/DDBJ databases">
        <title>Isolation of pseudouridimycin from Streptomyces albus DSM 40763.</title>
        <authorList>
            <person name="Rosenqvist P."/>
            <person name="Metsae-Ketelae M."/>
            <person name="Virta P."/>
        </authorList>
    </citation>
    <scope>NUCLEOTIDE SEQUENCE [LARGE SCALE GENOMIC DNA]</scope>
    <source>
        <strain evidence="8 9">DSM 40763</strain>
    </source>
</reference>
<keyword evidence="2" id="KW-0813">Transport</keyword>
<name>A0A8H1LJ50_9ACTN</name>
<feature type="transmembrane region" description="Helical" evidence="7">
    <location>
        <begin position="299"/>
        <end position="320"/>
    </location>
</feature>
<dbReference type="SUPFAM" id="SSF103473">
    <property type="entry name" value="MFS general substrate transporter"/>
    <property type="match status" value="1"/>
</dbReference>
<evidence type="ECO:0000256" key="2">
    <source>
        <dbReference type="ARBA" id="ARBA00022448"/>
    </source>
</evidence>
<feature type="transmembrane region" description="Helical" evidence="7">
    <location>
        <begin position="175"/>
        <end position="198"/>
    </location>
</feature>
<accession>A0A8H1LJ50</accession>
<feature type="transmembrane region" description="Helical" evidence="7">
    <location>
        <begin position="365"/>
        <end position="385"/>
    </location>
</feature>
<gene>
    <name evidence="8" type="ORF">D8771_06550</name>
</gene>
<dbReference type="GO" id="GO:0005886">
    <property type="term" value="C:plasma membrane"/>
    <property type="evidence" value="ECO:0007669"/>
    <property type="project" value="UniProtKB-SubCell"/>
</dbReference>
<evidence type="ECO:0000313" key="9">
    <source>
        <dbReference type="Proteomes" id="UP000298111"/>
    </source>
</evidence>
<sequence length="428" mass="43864">MGGVTTTPGRPPVSAGRTRGFMAAMVVDALGSGVWITFSLLYFVYGRGMELTAAGSALSAGSLTALAAGGLAVGTLTDRLGPYRAAVLSCACRAVAFPCYLLADNMATVAVIAFTVSFGDRLYWAAHGGLVDSVTSAEHAQRSLFALLNSLRNVGLGVGALAVALASSLEGADAALWNAIPLVNAASFAVAGVLFRWVGRALAPARERTADRERHHSGGRRPSYRGVLANRGFLAFTGATLTLTLSSVAFDSILPVYLRSLDAPLWVPPAAYLLSCVAIPACQPLALRLGRRHAPLRLMALAAVLVAAAFGGLAALTLLGRAGAVAGVGVPVLVFSLGEAVFGAVAMTIVLAYATSHEAGRYSAFYQLAWGLSGALGPGVHTFLFSASGSAQWLVMGCALLVGAAVYLRLAGAATRTEDAPQGRKAEA</sequence>
<keyword evidence="5 7" id="KW-1133">Transmembrane helix</keyword>
<feature type="transmembrane region" description="Helical" evidence="7">
    <location>
        <begin position="57"/>
        <end position="77"/>
    </location>
</feature>
<dbReference type="EMBL" id="RCIY01000040">
    <property type="protein sequence ID" value="TGG86545.1"/>
    <property type="molecule type" value="Genomic_DNA"/>
</dbReference>
<evidence type="ECO:0000256" key="1">
    <source>
        <dbReference type="ARBA" id="ARBA00004651"/>
    </source>
</evidence>
<dbReference type="InterPro" id="IPR050171">
    <property type="entry name" value="MFS_Transporters"/>
</dbReference>
<organism evidence="8 9">
    <name type="scientific">Streptomyces albus</name>
    <dbReference type="NCBI Taxonomy" id="1888"/>
    <lineage>
        <taxon>Bacteria</taxon>
        <taxon>Bacillati</taxon>
        <taxon>Actinomycetota</taxon>
        <taxon>Actinomycetes</taxon>
        <taxon>Kitasatosporales</taxon>
        <taxon>Streptomycetaceae</taxon>
        <taxon>Streptomyces</taxon>
    </lineage>
</organism>
<evidence type="ECO:0000256" key="5">
    <source>
        <dbReference type="ARBA" id="ARBA00022989"/>
    </source>
</evidence>
<keyword evidence="4 7" id="KW-0812">Transmembrane</keyword>
<dbReference type="Pfam" id="PF07690">
    <property type="entry name" value="MFS_1"/>
    <property type="match status" value="1"/>
</dbReference>
<comment type="caution">
    <text evidence="8">The sequence shown here is derived from an EMBL/GenBank/DDBJ whole genome shotgun (WGS) entry which is preliminary data.</text>
</comment>
<feature type="transmembrane region" description="Helical" evidence="7">
    <location>
        <begin position="233"/>
        <end position="258"/>
    </location>
</feature>
<dbReference type="GO" id="GO:0022857">
    <property type="term" value="F:transmembrane transporter activity"/>
    <property type="evidence" value="ECO:0007669"/>
    <property type="project" value="InterPro"/>
</dbReference>
<evidence type="ECO:0000256" key="7">
    <source>
        <dbReference type="SAM" id="Phobius"/>
    </source>
</evidence>
<protein>
    <submittedName>
        <fullName evidence="8">MFS transporter</fullName>
    </submittedName>
</protein>
<dbReference type="PANTHER" id="PTHR23517">
    <property type="entry name" value="RESISTANCE PROTEIN MDTM, PUTATIVE-RELATED-RELATED"/>
    <property type="match status" value="1"/>
</dbReference>